<dbReference type="Proteomes" id="UP000247485">
    <property type="component" value="Unassembled WGS sequence"/>
</dbReference>
<protein>
    <submittedName>
        <fullName evidence="1">Uncharacterized protein</fullName>
    </submittedName>
</protein>
<evidence type="ECO:0000313" key="2">
    <source>
        <dbReference type="Proteomes" id="UP000247485"/>
    </source>
</evidence>
<comment type="caution">
    <text evidence="1">The sequence shown here is derived from an EMBL/GenBank/DDBJ whole genome shotgun (WGS) entry which is preliminary data.</text>
</comment>
<accession>A0A318FG14</accession>
<reference evidence="1 2" key="1">
    <citation type="submission" date="2018-05" db="EMBL/GenBank/DDBJ databases">
        <title>Freshwater and sediment microbial communities from various areas in North America, analyzing microbe dynamics in response to fracking.</title>
        <authorList>
            <person name="Lamendella R."/>
        </authorList>
    </citation>
    <scope>NUCLEOTIDE SEQUENCE [LARGE SCALE GENOMIC DNA]</scope>
    <source>
        <strain evidence="1 2">67</strain>
    </source>
</reference>
<dbReference type="EMBL" id="QJJG01000014">
    <property type="protein sequence ID" value="PXW42067.1"/>
    <property type="molecule type" value="Genomic_DNA"/>
</dbReference>
<organism evidence="1 2">
    <name type="scientific">Klebsiella oxytoca</name>
    <dbReference type="NCBI Taxonomy" id="571"/>
    <lineage>
        <taxon>Bacteria</taxon>
        <taxon>Pseudomonadati</taxon>
        <taxon>Pseudomonadota</taxon>
        <taxon>Gammaproteobacteria</taxon>
        <taxon>Enterobacterales</taxon>
        <taxon>Enterobacteriaceae</taxon>
        <taxon>Klebsiella/Raoultella group</taxon>
        <taxon>Klebsiella</taxon>
    </lineage>
</organism>
<dbReference type="AlphaFoldDB" id="A0A318FG14"/>
<gene>
    <name evidence="1" type="ORF">DET57_11459</name>
</gene>
<evidence type="ECO:0000313" key="1">
    <source>
        <dbReference type="EMBL" id="PXW42067.1"/>
    </source>
</evidence>
<name>A0A318FG14_KLEOX</name>
<proteinExistence type="predicted"/>
<sequence>MIPFGKVESLAACRMSEQQIADVLDIDLSELKKDHQSISSFRESIRKGRAKGEAEVRLVLYRKAKGGDVNAYRELLRREKQQDSD</sequence>
<dbReference type="RefSeq" id="WP_110275635.1">
    <property type="nucleotide sequence ID" value="NZ_QJJG01000014.1"/>
</dbReference>